<sequence>MSEALALLCYPMHDATLVLRDSKREVLVSLRDSARDVAQKLCDDMREAQPFQHYIRRESPFRLCYASRDAARGLNSKQQANPTSTRKRSFKFQIKSAKEQGKHKFTTINTLLFSWRSGKTSGQDVTTVSTGILMKSE</sequence>
<organism evidence="1 2">
    <name type="scientific">Datura stramonium</name>
    <name type="common">Jimsonweed</name>
    <name type="synonym">Common thornapple</name>
    <dbReference type="NCBI Taxonomy" id="4076"/>
    <lineage>
        <taxon>Eukaryota</taxon>
        <taxon>Viridiplantae</taxon>
        <taxon>Streptophyta</taxon>
        <taxon>Embryophyta</taxon>
        <taxon>Tracheophyta</taxon>
        <taxon>Spermatophyta</taxon>
        <taxon>Magnoliopsida</taxon>
        <taxon>eudicotyledons</taxon>
        <taxon>Gunneridae</taxon>
        <taxon>Pentapetalae</taxon>
        <taxon>asterids</taxon>
        <taxon>lamiids</taxon>
        <taxon>Solanales</taxon>
        <taxon>Solanaceae</taxon>
        <taxon>Solanoideae</taxon>
        <taxon>Datureae</taxon>
        <taxon>Datura</taxon>
    </lineage>
</organism>
<dbReference type="EMBL" id="JACEIK010006837">
    <property type="protein sequence ID" value="MCE3049346.1"/>
    <property type="molecule type" value="Genomic_DNA"/>
</dbReference>
<gene>
    <name evidence="1" type="ORF">HAX54_044666</name>
</gene>
<accession>A0ABS8WHA4</accession>
<evidence type="ECO:0000313" key="2">
    <source>
        <dbReference type="Proteomes" id="UP000823775"/>
    </source>
</evidence>
<comment type="caution">
    <text evidence="1">The sequence shown here is derived from an EMBL/GenBank/DDBJ whole genome shotgun (WGS) entry which is preliminary data.</text>
</comment>
<keyword evidence="2" id="KW-1185">Reference proteome</keyword>
<name>A0ABS8WHA4_DATST</name>
<evidence type="ECO:0000313" key="1">
    <source>
        <dbReference type="EMBL" id="MCE3049346.1"/>
    </source>
</evidence>
<proteinExistence type="predicted"/>
<dbReference type="Proteomes" id="UP000823775">
    <property type="component" value="Unassembled WGS sequence"/>
</dbReference>
<reference evidence="1 2" key="1">
    <citation type="journal article" date="2021" name="BMC Genomics">
        <title>Datura genome reveals duplications of psychoactive alkaloid biosynthetic genes and high mutation rate following tissue culture.</title>
        <authorList>
            <person name="Rajewski A."/>
            <person name="Carter-House D."/>
            <person name="Stajich J."/>
            <person name="Litt A."/>
        </authorList>
    </citation>
    <scope>NUCLEOTIDE SEQUENCE [LARGE SCALE GENOMIC DNA]</scope>
    <source>
        <strain evidence="1">AR-01</strain>
    </source>
</reference>
<protein>
    <submittedName>
        <fullName evidence="1">Uncharacterized protein</fullName>
    </submittedName>
</protein>